<feature type="region of interest" description="Disordered" evidence="1">
    <location>
        <begin position="246"/>
        <end position="290"/>
    </location>
</feature>
<protein>
    <submittedName>
        <fullName evidence="2">Uncharacterized protein</fullName>
    </submittedName>
</protein>
<evidence type="ECO:0000313" key="3">
    <source>
        <dbReference type="Proteomes" id="UP000775547"/>
    </source>
</evidence>
<sequence>MALLRGRRSNGHSSQTIAMTSNIPPQPLIRAGSMPPATTTPPDIAHSISATTGGPPPASSSAVNNVGPGATRRTNITSKEERRRLLVEDEWADDVQPTSVKCRGCMKTVCLDGRSEYYPGLWHKHRGKCPQILQQTGKEIPKRKPRTAKKATMAPTAKASLLGAARISRGPRNSRTEDQVDAMSIDGYNGEGGGSATHSIVDDRAMIHPYPAAYDEFQHATNAPVNLQIPFSRITYAQSFLQPATAAGHGRPSVDATQWGPSPDDSASEARETDSRAQQPFAVGHPSPVHHRYRFSSQREIDSYYSGSYTTSAQDVAPPVDQEVLDGARLLVDFAQSMRQRN</sequence>
<evidence type="ECO:0000256" key="1">
    <source>
        <dbReference type="SAM" id="MobiDB-lite"/>
    </source>
</evidence>
<dbReference type="EMBL" id="JABCKV010000191">
    <property type="protein sequence ID" value="KAG5642376.1"/>
    <property type="molecule type" value="Genomic_DNA"/>
</dbReference>
<feature type="region of interest" description="Disordered" evidence="1">
    <location>
        <begin position="1"/>
        <end position="79"/>
    </location>
</feature>
<comment type="caution">
    <text evidence="2">The sequence shown here is derived from an EMBL/GenBank/DDBJ whole genome shotgun (WGS) entry which is preliminary data.</text>
</comment>
<gene>
    <name evidence="2" type="ORF">DXG03_002951</name>
</gene>
<evidence type="ECO:0000313" key="2">
    <source>
        <dbReference type="EMBL" id="KAG5642376.1"/>
    </source>
</evidence>
<reference evidence="2" key="2">
    <citation type="submission" date="2021-10" db="EMBL/GenBank/DDBJ databases">
        <title>Phylogenomics reveals ancestral predisposition of the termite-cultivated fungus Termitomyces towards a domesticated lifestyle.</title>
        <authorList>
            <person name="Auxier B."/>
            <person name="Grum-Grzhimaylo A."/>
            <person name="Cardenas M.E."/>
            <person name="Lodge J.D."/>
            <person name="Laessoe T."/>
            <person name="Pedersen O."/>
            <person name="Smith M.E."/>
            <person name="Kuyper T.W."/>
            <person name="Franco-Molano E.A."/>
            <person name="Baroni T.J."/>
            <person name="Aanen D.K."/>
        </authorList>
    </citation>
    <scope>NUCLEOTIDE SEQUENCE</scope>
    <source>
        <strain evidence="2">AP01</strain>
        <tissue evidence="2">Mycelium</tissue>
    </source>
</reference>
<dbReference type="AlphaFoldDB" id="A0A9P7KC03"/>
<name>A0A9P7KC03_9AGAR</name>
<reference evidence="2" key="1">
    <citation type="submission" date="2020-07" db="EMBL/GenBank/DDBJ databases">
        <authorList>
            <person name="Nieuwenhuis M."/>
            <person name="Van De Peppel L.J.J."/>
        </authorList>
    </citation>
    <scope>NUCLEOTIDE SEQUENCE</scope>
    <source>
        <strain evidence="2">AP01</strain>
        <tissue evidence="2">Mycelium</tissue>
    </source>
</reference>
<dbReference type="OrthoDB" id="2855464at2759"/>
<keyword evidence="3" id="KW-1185">Reference proteome</keyword>
<organism evidence="2 3">
    <name type="scientific">Asterophora parasitica</name>
    <dbReference type="NCBI Taxonomy" id="117018"/>
    <lineage>
        <taxon>Eukaryota</taxon>
        <taxon>Fungi</taxon>
        <taxon>Dikarya</taxon>
        <taxon>Basidiomycota</taxon>
        <taxon>Agaricomycotina</taxon>
        <taxon>Agaricomycetes</taxon>
        <taxon>Agaricomycetidae</taxon>
        <taxon>Agaricales</taxon>
        <taxon>Tricholomatineae</taxon>
        <taxon>Lyophyllaceae</taxon>
        <taxon>Asterophora</taxon>
    </lineage>
</organism>
<accession>A0A9P7KC03</accession>
<dbReference type="Proteomes" id="UP000775547">
    <property type="component" value="Unassembled WGS sequence"/>
</dbReference>
<proteinExistence type="predicted"/>
<feature type="compositionally biased region" description="Basic residues" evidence="1">
    <location>
        <begin position="1"/>
        <end position="10"/>
    </location>
</feature>
<feature type="compositionally biased region" description="Polar residues" evidence="1">
    <location>
        <begin position="11"/>
        <end position="23"/>
    </location>
</feature>